<dbReference type="EMBL" id="JAVRQU010000002">
    <property type="protein sequence ID" value="KAK5706770.1"/>
    <property type="molecule type" value="Genomic_DNA"/>
</dbReference>
<dbReference type="Proteomes" id="UP001310594">
    <property type="component" value="Unassembled WGS sequence"/>
</dbReference>
<dbReference type="AlphaFoldDB" id="A0AAN7VXG1"/>
<organism evidence="1 2">
    <name type="scientific">Elasticomyces elasticus</name>
    <dbReference type="NCBI Taxonomy" id="574655"/>
    <lineage>
        <taxon>Eukaryota</taxon>
        <taxon>Fungi</taxon>
        <taxon>Dikarya</taxon>
        <taxon>Ascomycota</taxon>
        <taxon>Pezizomycotina</taxon>
        <taxon>Dothideomycetes</taxon>
        <taxon>Dothideomycetidae</taxon>
        <taxon>Mycosphaerellales</taxon>
        <taxon>Teratosphaeriaceae</taxon>
        <taxon>Elasticomyces</taxon>
    </lineage>
</organism>
<protein>
    <submittedName>
        <fullName evidence="1">Uncharacterized protein</fullName>
    </submittedName>
</protein>
<comment type="caution">
    <text evidence="1">The sequence shown here is derived from an EMBL/GenBank/DDBJ whole genome shotgun (WGS) entry which is preliminary data.</text>
</comment>
<proteinExistence type="predicted"/>
<reference evidence="1" key="1">
    <citation type="submission" date="2023-08" db="EMBL/GenBank/DDBJ databases">
        <title>Black Yeasts Isolated from many extreme environments.</title>
        <authorList>
            <person name="Coleine C."/>
            <person name="Stajich J.E."/>
            <person name="Selbmann L."/>
        </authorList>
    </citation>
    <scope>NUCLEOTIDE SEQUENCE</scope>
    <source>
        <strain evidence="1">CCFEE 5810</strain>
    </source>
</reference>
<evidence type="ECO:0000313" key="1">
    <source>
        <dbReference type="EMBL" id="KAK5706770.1"/>
    </source>
</evidence>
<sequence>MLTKKHNYRSWKPSIGLSTLPDSKPRDALVAWVTSPGGRDHWEELATAAAIEAERREMVRFEQELERINQ</sequence>
<name>A0AAN7VXG1_9PEZI</name>
<evidence type="ECO:0000313" key="2">
    <source>
        <dbReference type="Proteomes" id="UP001310594"/>
    </source>
</evidence>
<gene>
    <name evidence="1" type="ORF">LTR97_001761</name>
</gene>
<accession>A0AAN7VXG1</accession>